<name>A0A6A5TTY0_9PLEO</name>
<dbReference type="OrthoDB" id="5374569at2759"/>
<sequence length="239" mass="27282">MPRQLPWKNKGGGSGSKTRTLPQKTAPKPRIQSDIDDDFFADTVLARDPRDSDDDFPELPHATPNARTSRKSKGKDPVEGSRLLSSSPPPAEELPPPEIEYMDKGVDKFDLRDDEWMMVEDELLQTAKLFTRHLHLAEYDRMKADIDEKKLRNEKTPRPVVPGAKPSIVGQFKKKAEKQSKVQKAFFDAEDESEEEESPRDTLSKETSDRLAKRKADKDKESRSKARKKDVDDIPTFMF</sequence>
<evidence type="ECO:0000313" key="2">
    <source>
        <dbReference type="EMBL" id="KAF1956075.1"/>
    </source>
</evidence>
<dbReference type="EMBL" id="ML976992">
    <property type="protein sequence ID" value="KAF1956075.1"/>
    <property type="molecule type" value="Genomic_DNA"/>
</dbReference>
<feature type="compositionally biased region" description="Basic and acidic residues" evidence="1">
    <location>
        <begin position="199"/>
        <end position="232"/>
    </location>
</feature>
<feature type="compositionally biased region" description="Pro residues" evidence="1">
    <location>
        <begin position="87"/>
        <end position="98"/>
    </location>
</feature>
<dbReference type="Proteomes" id="UP000800035">
    <property type="component" value="Unassembled WGS sequence"/>
</dbReference>
<gene>
    <name evidence="2" type="ORF">CC80DRAFT_516353</name>
</gene>
<protein>
    <submittedName>
        <fullName evidence="2">Uncharacterized protein</fullName>
    </submittedName>
</protein>
<organism evidence="2 3">
    <name type="scientific">Byssothecium circinans</name>
    <dbReference type="NCBI Taxonomy" id="147558"/>
    <lineage>
        <taxon>Eukaryota</taxon>
        <taxon>Fungi</taxon>
        <taxon>Dikarya</taxon>
        <taxon>Ascomycota</taxon>
        <taxon>Pezizomycotina</taxon>
        <taxon>Dothideomycetes</taxon>
        <taxon>Pleosporomycetidae</taxon>
        <taxon>Pleosporales</taxon>
        <taxon>Massarineae</taxon>
        <taxon>Massarinaceae</taxon>
        <taxon>Byssothecium</taxon>
    </lineage>
</organism>
<evidence type="ECO:0000313" key="3">
    <source>
        <dbReference type="Proteomes" id="UP000800035"/>
    </source>
</evidence>
<accession>A0A6A5TTY0</accession>
<keyword evidence="3" id="KW-1185">Reference proteome</keyword>
<proteinExistence type="predicted"/>
<evidence type="ECO:0000256" key="1">
    <source>
        <dbReference type="SAM" id="MobiDB-lite"/>
    </source>
</evidence>
<feature type="region of interest" description="Disordered" evidence="1">
    <location>
        <begin position="148"/>
        <end position="239"/>
    </location>
</feature>
<reference evidence="2" key="1">
    <citation type="journal article" date="2020" name="Stud. Mycol.">
        <title>101 Dothideomycetes genomes: a test case for predicting lifestyles and emergence of pathogens.</title>
        <authorList>
            <person name="Haridas S."/>
            <person name="Albert R."/>
            <person name="Binder M."/>
            <person name="Bloem J."/>
            <person name="Labutti K."/>
            <person name="Salamov A."/>
            <person name="Andreopoulos B."/>
            <person name="Baker S."/>
            <person name="Barry K."/>
            <person name="Bills G."/>
            <person name="Bluhm B."/>
            <person name="Cannon C."/>
            <person name="Castanera R."/>
            <person name="Culley D."/>
            <person name="Daum C."/>
            <person name="Ezra D."/>
            <person name="Gonzalez J."/>
            <person name="Henrissat B."/>
            <person name="Kuo A."/>
            <person name="Liang C."/>
            <person name="Lipzen A."/>
            <person name="Lutzoni F."/>
            <person name="Magnuson J."/>
            <person name="Mondo S."/>
            <person name="Nolan M."/>
            <person name="Ohm R."/>
            <person name="Pangilinan J."/>
            <person name="Park H.-J."/>
            <person name="Ramirez L."/>
            <person name="Alfaro M."/>
            <person name="Sun H."/>
            <person name="Tritt A."/>
            <person name="Yoshinaga Y."/>
            <person name="Zwiers L.-H."/>
            <person name="Turgeon B."/>
            <person name="Goodwin S."/>
            <person name="Spatafora J."/>
            <person name="Crous P."/>
            <person name="Grigoriev I."/>
        </authorList>
    </citation>
    <scope>NUCLEOTIDE SEQUENCE</scope>
    <source>
        <strain evidence="2">CBS 675.92</strain>
    </source>
</reference>
<dbReference type="AlphaFoldDB" id="A0A6A5TTY0"/>
<feature type="compositionally biased region" description="Basic and acidic residues" evidence="1">
    <location>
        <begin position="148"/>
        <end position="157"/>
    </location>
</feature>
<feature type="region of interest" description="Disordered" evidence="1">
    <location>
        <begin position="1"/>
        <end position="102"/>
    </location>
</feature>
<feature type="compositionally biased region" description="Acidic residues" evidence="1">
    <location>
        <begin position="188"/>
        <end position="198"/>
    </location>
</feature>